<evidence type="ECO:0000313" key="4">
    <source>
        <dbReference type="Proteomes" id="UP000294835"/>
    </source>
</evidence>
<dbReference type="InterPro" id="IPR019301">
    <property type="entry name" value="Flagellar_prot_FlgJ_N"/>
</dbReference>
<proteinExistence type="predicted"/>
<comment type="caution">
    <text evidence="3">The sequence shown here is derived from an EMBL/GenBank/DDBJ whole genome shotgun (WGS) entry which is preliminary data.</text>
</comment>
<keyword evidence="4" id="KW-1185">Reference proteome</keyword>
<dbReference type="EMBL" id="SLXP01000014">
    <property type="protein sequence ID" value="TCP39118.1"/>
    <property type="molecule type" value="Genomic_DNA"/>
</dbReference>
<dbReference type="RefSeq" id="WP_132465019.1">
    <property type="nucleotide sequence ID" value="NZ_SLXP01000014.1"/>
</dbReference>
<feature type="domain" description="Flagellar protein FlgJ N-terminal" evidence="2">
    <location>
        <begin position="44"/>
        <end position="84"/>
    </location>
</feature>
<evidence type="ECO:0000259" key="2">
    <source>
        <dbReference type="Pfam" id="PF10135"/>
    </source>
</evidence>
<evidence type="ECO:0000256" key="1">
    <source>
        <dbReference type="SAM" id="MobiDB-lite"/>
    </source>
</evidence>
<reference evidence="3 4" key="1">
    <citation type="submission" date="2019-03" db="EMBL/GenBank/DDBJ databases">
        <title>Genomic Encyclopedia of Type Strains, Phase IV (KMG-IV): sequencing the most valuable type-strain genomes for metagenomic binning, comparative biology and taxonomic classification.</title>
        <authorList>
            <person name="Goeker M."/>
        </authorList>
    </citation>
    <scope>NUCLEOTIDE SEQUENCE [LARGE SCALE GENOMIC DNA]</scope>
    <source>
        <strain evidence="3 4">DSM 18063</strain>
    </source>
</reference>
<feature type="region of interest" description="Disordered" evidence="1">
    <location>
        <begin position="1"/>
        <end position="20"/>
    </location>
</feature>
<organism evidence="3 4">
    <name type="scientific">Rhodovulum marinum</name>
    <dbReference type="NCBI Taxonomy" id="320662"/>
    <lineage>
        <taxon>Bacteria</taxon>
        <taxon>Pseudomonadati</taxon>
        <taxon>Pseudomonadota</taxon>
        <taxon>Alphaproteobacteria</taxon>
        <taxon>Rhodobacterales</taxon>
        <taxon>Paracoccaceae</taxon>
        <taxon>Rhodovulum</taxon>
    </lineage>
</organism>
<feature type="compositionally biased region" description="Pro residues" evidence="1">
    <location>
        <begin position="1"/>
        <end position="14"/>
    </location>
</feature>
<dbReference type="OrthoDB" id="7690273at2"/>
<dbReference type="Pfam" id="PF10135">
    <property type="entry name" value="Rod-binding"/>
    <property type="match status" value="1"/>
</dbReference>
<accession>A0A4R2PVI8</accession>
<sequence length="95" mass="9856">MLPPITAPTAPTPAPTASDTRLRAAAQKLEAQFLAEMLKHAGLGETGGEFSGGIGEEQFASFLREAQAGEMVRAGGIGLAETLFEALKERIDDAG</sequence>
<evidence type="ECO:0000313" key="3">
    <source>
        <dbReference type="EMBL" id="TCP39118.1"/>
    </source>
</evidence>
<protein>
    <submittedName>
        <fullName evidence="3">Rod binding protein</fullName>
    </submittedName>
</protein>
<gene>
    <name evidence="3" type="ORF">EV662_11444</name>
</gene>
<dbReference type="Proteomes" id="UP000294835">
    <property type="component" value="Unassembled WGS sequence"/>
</dbReference>
<name>A0A4R2PVI8_9RHOB</name>
<dbReference type="AlphaFoldDB" id="A0A4R2PVI8"/>